<dbReference type="Gene3D" id="3.40.720.10">
    <property type="entry name" value="Alkaline Phosphatase, subunit A"/>
    <property type="match status" value="1"/>
</dbReference>
<evidence type="ECO:0000256" key="2">
    <source>
        <dbReference type="ARBA" id="ARBA00022723"/>
    </source>
</evidence>
<feature type="compositionally biased region" description="Polar residues" evidence="5">
    <location>
        <begin position="501"/>
        <end position="517"/>
    </location>
</feature>
<dbReference type="InterPro" id="IPR017850">
    <property type="entry name" value="Alkaline_phosphatase_core_sf"/>
</dbReference>
<comment type="similarity">
    <text evidence="1">Belongs to the sulfatase family.</text>
</comment>
<evidence type="ECO:0000256" key="3">
    <source>
        <dbReference type="ARBA" id="ARBA00022801"/>
    </source>
</evidence>
<dbReference type="EMBL" id="RCHR01000004">
    <property type="protein sequence ID" value="RLL43960.1"/>
    <property type="molecule type" value="Genomic_DNA"/>
</dbReference>
<feature type="domain" description="Sulfatase N-terminal" evidence="6">
    <location>
        <begin position="7"/>
        <end position="392"/>
    </location>
</feature>
<gene>
    <name evidence="7" type="ORF">D8M04_13785</name>
</gene>
<evidence type="ECO:0000313" key="7">
    <source>
        <dbReference type="EMBL" id="RLL43960.1"/>
    </source>
</evidence>
<dbReference type="InterPro" id="IPR050738">
    <property type="entry name" value="Sulfatase"/>
</dbReference>
<keyword evidence="2" id="KW-0479">Metal-binding</keyword>
<dbReference type="PROSITE" id="PS00523">
    <property type="entry name" value="SULFATASE_1"/>
    <property type="match status" value="1"/>
</dbReference>
<protein>
    <submittedName>
        <fullName evidence="7">Arylsulfatase</fullName>
    </submittedName>
</protein>
<dbReference type="OrthoDB" id="9762324at2"/>
<reference evidence="7 8" key="1">
    <citation type="submission" date="2018-10" db="EMBL/GenBank/DDBJ databases">
        <title>Oceanobacillus sp. YLB-02 draft genome.</title>
        <authorList>
            <person name="Yu L."/>
        </authorList>
    </citation>
    <scope>NUCLEOTIDE SEQUENCE [LARGE SCALE GENOMIC DNA]</scope>
    <source>
        <strain evidence="7 8">YLB-02</strain>
    </source>
</reference>
<proteinExistence type="inferred from homology"/>
<dbReference type="PROSITE" id="PS00149">
    <property type="entry name" value="SULFATASE_2"/>
    <property type="match status" value="1"/>
</dbReference>
<organism evidence="7 8">
    <name type="scientific">Oceanobacillus piezotolerans</name>
    <dbReference type="NCBI Taxonomy" id="2448030"/>
    <lineage>
        <taxon>Bacteria</taxon>
        <taxon>Bacillati</taxon>
        <taxon>Bacillota</taxon>
        <taxon>Bacilli</taxon>
        <taxon>Bacillales</taxon>
        <taxon>Bacillaceae</taxon>
        <taxon>Oceanobacillus</taxon>
    </lineage>
</organism>
<keyword evidence="8" id="KW-1185">Reference proteome</keyword>
<dbReference type="CDD" id="cd16143">
    <property type="entry name" value="ARS_like"/>
    <property type="match status" value="1"/>
</dbReference>
<dbReference type="SUPFAM" id="SSF53649">
    <property type="entry name" value="Alkaline phosphatase-like"/>
    <property type="match status" value="1"/>
</dbReference>
<dbReference type="Proteomes" id="UP000270219">
    <property type="component" value="Unassembled WGS sequence"/>
</dbReference>
<dbReference type="GO" id="GO:0046872">
    <property type="term" value="F:metal ion binding"/>
    <property type="evidence" value="ECO:0007669"/>
    <property type="project" value="UniProtKB-KW"/>
</dbReference>
<dbReference type="PANTHER" id="PTHR42693">
    <property type="entry name" value="ARYLSULFATASE FAMILY MEMBER"/>
    <property type="match status" value="1"/>
</dbReference>
<accession>A0A498DAK5</accession>
<dbReference type="Pfam" id="PF00884">
    <property type="entry name" value="Sulfatase"/>
    <property type="match status" value="1"/>
</dbReference>
<feature type="region of interest" description="Disordered" evidence="5">
    <location>
        <begin position="501"/>
        <end position="520"/>
    </location>
</feature>
<dbReference type="PANTHER" id="PTHR42693:SF53">
    <property type="entry name" value="ENDO-4-O-SULFATASE"/>
    <property type="match status" value="1"/>
</dbReference>
<name>A0A498DAK5_9BACI</name>
<dbReference type="GO" id="GO:0004065">
    <property type="term" value="F:arylsulfatase activity"/>
    <property type="evidence" value="ECO:0007669"/>
    <property type="project" value="TreeGrafter"/>
</dbReference>
<dbReference type="InterPro" id="IPR024607">
    <property type="entry name" value="Sulfatase_CS"/>
</dbReference>
<evidence type="ECO:0000256" key="5">
    <source>
        <dbReference type="SAM" id="MobiDB-lite"/>
    </source>
</evidence>
<comment type="caution">
    <text evidence="7">The sequence shown here is derived from an EMBL/GenBank/DDBJ whole genome shotgun (WGS) entry which is preliminary data.</text>
</comment>
<evidence type="ECO:0000256" key="4">
    <source>
        <dbReference type="ARBA" id="ARBA00022837"/>
    </source>
</evidence>
<evidence type="ECO:0000256" key="1">
    <source>
        <dbReference type="ARBA" id="ARBA00008779"/>
    </source>
</evidence>
<sequence length="539" mass="60734">MLANKKPNIVLIFADDLGYGDVSCFNPESKIQTKNIDTLAEEGMRFTDTHATSALCTPSRYGLLTGRYNWRSSLKSFVVPGDSLALIEHDRKTIAHLLKENGYNTAAIGKWHLGLNWQLKDDFDYEKYGLNPDEFPDIKTRMGRDGIFDISEGRMDFEGLDIDYSKPITFGPNQLGFDYFYGTPASLDQPPYVYIENDRVVEEPTEVTGVFRLDRSGPSEQQAWQNGVAASNFVHSEVPDNMQKKALEVIDMFAEEDKPFFLYYPTHLVHGPLLPNEDFEGKSGLGPYGDFVLQLDHYVGEIMAKLKEKDLFEDTVFIFTSDNGASGICDFDALKEHGHNPSYIFKGLKGDIWEGGHREPTIISYPAMIQKGSVSNHMISLADIYRSIAEIIDAEIPDDTAEDSISNVSLWQGENEPVRDEVVHTSANGGFSIRRGDWKLELVNNGGGLADSRKGAGGQLYQPTELYNLKEDISETNNVIDEHPELVESLKHSLTKYIVNGRSTPGTPQENNRNNPTGEWPQIRWMEGYEAYIERFKYD</sequence>
<evidence type="ECO:0000259" key="6">
    <source>
        <dbReference type="Pfam" id="PF00884"/>
    </source>
</evidence>
<evidence type="ECO:0000313" key="8">
    <source>
        <dbReference type="Proteomes" id="UP000270219"/>
    </source>
</evidence>
<dbReference type="InterPro" id="IPR000917">
    <property type="entry name" value="Sulfatase_N"/>
</dbReference>
<dbReference type="Gene3D" id="3.30.1120.10">
    <property type="match status" value="1"/>
</dbReference>
<dbReference type="AlphaFoldDB" id="A0A498DAK5"/>
<keyword evidence="4" id="KW-0106">Calcium</keyword>
<keyword evidence="3" id="KW-0378">Hydrolase</keyword>